<evidence type="ECO:0000313" key="5">
    <source>
        <dbReference type="Proteomes" id="UP000002258"/>
    </source>
</evidence>
<dbReference type="OrthoDB" id="1093at2759"/>
<dbReference type="GO" id="GO:0043248">
    <property type="term" value="P:proteasome assembly"/>
    <property type="evidence" value="ECO:0007669"/>
    <property type="project" value="EnsemblFungi"/>
</dbReference>
<dbReference type="GO" id="GO:0005634">
    <property type="term" value="C:nucleus"/>
    <property type="evidence" value="ECO:0007669"/>
    <property type="project" value="EnsemblFungi"/>
</dbReference>
<dbReference type="PANTHER" id="PTHR10539:SF0">
    <property type="entry name" value="26S PROTEASOME NON-ATPASE REGULATORY SUBUNIT 13"/>
    <property type="match status" value="1"/>
</dbReference>
<dbReference type="GeneID" id="4837101"/>
<accession>A3LN33</accession>
<gene>
    <name evidence="4" type="ORF">PICST_82327</name>
</gene>
<dbReference type="PROSITE" id="PS50250">
    <property type="entry name" value="PCI"/>
    <property type="match status" value="1"/>
</dbReference>
<feature type="domain" description="PCI" evidence="3">
    <location>
        <begin position="198"/>
        <end position="373"/>
    </location>
</feature>
<dbReference type="Pfam" id="PF01399">
    <property type="entry name" value="PCI"/>
    <property type="match status" value="1"/>
</dbReference>
<dbReference type="GO" id="GO:0005829">
    <property type="term" value="C:cytosol"/>
    <property type="evidence" value="ECO:0007669"/>
    <property type="project" value="EnsemblFungi"/>
</dbReference>
<dbReference type="InParanoid" id="A3LN33"/>
<dbReference type="HOGENOM" id="CLU_042989_0_0_1"/>
<dbReference type="InterPro" id="IPR035298">
    <property type="entry name" value="PSMD13"/>
</dbReference>
<dbReference type="GO" id="GO:0008541">
    <property type="term" value="C:proteasome regulatory particle, lid subcomplex"/>
    <property type="evidence" value="ECO:0007669"/>
    <property type="project" value="EnsemblFungi"/>
</dbReference>
<dbReference type="OMA" id="SFEDYWE"/>
<dbReference type="PANTHER" id="PTHR10539">
    <property type="entry name" value="26S PROTEASOME NON-ATPASE REGULATORY SUBUNIT 13"/>
    <property type="match status" value="1"/>
</dbReference>
<dbReference type="SUPFAM" id="SSF46785">
    <property type="entry name" value="Winged helix' DNA-binding domain"/>
    <property type="match status" value="1"/>
</dbReference>
<dbReference type="AlphaFoldDB" id="A3LN33"/>
<comment type="similarity">
    <text evidence="1">Belongs to the proteasome subunit S11 family.</text>
</comment>
<dbReference type="eggNOG" id="KOG2908">
    <property type="taxonomic scope" value="Eukaryota"/>
</dbReference>
<dbReference type="FunCoup" id="A3LN33">
    <property type="interactions" value="1404"/>
</dbReference>
<dbReference type="InterPro" id="IPR000717">
    <property type="entry name" value="PCI_dom"/>
</dbReference>
<keyword evidence="2 4" id="KW-0647">Proteasome</keyword>
<dbReference type="KEGG" id="pic:PICST_82327"/>
<dbReference type="GO" id="GO:0005198">
    <property type="term" value="F:structural molecule activity"/>
    <property type="evidence" value="ECO:0007669"/>
    <property type="project" value="EnsemblFungi"/>
</dbReference>
<proteinExistence type="inferred from homology"/>
<evidence type="ECO:0000256" key="1">
    <source>
        <dbReference type="ARBA" id="ARBA00006207"/>
    </source>
</evidence>
<sequence>MSAMDLDNDVSTVLATIRSETESSDLMAILYQLEDYYERKLWHQLTLTLDDFYYTNRPEVTPDLKYKIYHLFITQFASKLNPIKVVDFLLESFDNSPQNTLDSLLQLKQQFISNLKKEHNIKNDDDDEFKSLVARDESVIYVNLQISRHYLLLDDLHNSEEILSTLNAKFDSADSISNFENPKINAAYYLTQCELYRKTEKYNLYYLNALLYLSSVENNLPEEDKVKLCYELGIAALLGDKIYNFGELILHDILDVIKDESSPYNWLYHLIQNLNSGNLKEFNKWYAIALQKSPFLNKFDLFLKQKIIIMSLLELISLKPTTDKNLSFQEISEFTGTPVNDVEHLIIKCFSLDLIKGYINQIDEVLVVTWLQPRILNLDQVQVLHNHLLSWNGQLDQLSKDIYKNGGTIWAGI</sequence>
<keyword evidence="5" id="KW-1185">Reference proteome</keyword>
<dbReference type="InterPro" id="IPR054179">
    <property type="entry name" value="PSD13_N"/>
</dbReference>
<dbReference type="SMART" id="SM00088">
    <property type="entry name" value="PINT"/>
    <property type="match status" value="1"/>
</dbReference>
<dbReference type="STRING" id="322104.A3LN33"/>
<dbReference type="GO" id="GO:0043161">
    <property type="term" value="P:proteasome-mediated ubiquitin-dependent protein catabolic process"/>
    <property type="evidence" value="ECO:0007669"/>
    <property type="project" value="EnsemblFungi"/>
</dbReference>
<dbReference type="Proteomes" id="UP000002258">
    <property type="component" value="Chromosome 2"/>
</dbReference>
<reference evidence="4 5" key="1">
    <citation type="journal article" date="2007" name="Nat. Biotechnol.">
        <title>Genome sequence of the lignocellulose-bioconverting and xylose-fermenting yeast Pichia stipitis.</title>
        <authorList>
            <person name="Jeffries T.W."/>
            <person name="Grigoriev I.V."/>
            <person name="Grimwood J."/>
            <person name="Laplaza J.M."/>
            <person name="Aerts A."/>
            <person name="Salamov A."/>
            <person name="Schmutz J."/>
            <person name="Lindquist E."/>
            <person name="Dehal P."/>
            <person name="Shapiro H."/>
            <person name="Jin Y.S."/>
            <person name="Passoth V."/>
            <person name="Richardson P.M."/>
        </authorList>
    </citation>
    <scope>NUCLEOTIDE SEQUENCE [LARGE SCALE GENOMIC DNA]</scope>
    <source>
        <strain evidence="5">ATCC 58785 / CBS 6054 / NBRC 10063 / NRRL Y-11545</strain>
    </source>
</reference>
<dbReference type="EMBL" id="CP000496">
    <property type="protein sequence ID" value="ABN64259.2"/>
    <property type="molecule type" value="Genomic_DNA"/>
</dbReference>
<evidence type="ECO:0000256" key="2">
    <source>
        <dbReference type="ARBA" id="ARBA00022942"/>
    </source>
</evidence>
<evidence type="ECO:0000259" key="3">
    <source>
        <dbReference type="PROSITE" id="PS50250"/>
    </source>
</evidence>
<dbReference type="GO" id="GO:0034515">
    <property type="term" value="C:proteasome storage granule"/>
    <property type="evidence" value="ECO:0007669"/>
    <property type="project" value="EnsemblFungi"/>
</dbReference>
<organism evidence="4 5">
    <name type="scientific">Scheffersomyces stipitis (strain ATCC 58785 / CBS 6054 / NBRC 10063 / NRRL Y-11545)</name>
    <name type="common">Yeast</name>
    <name type="synonym">Pichia stipitis</name>
    <dbReference type="NCBI Taxonomy" id="322104"/>
    <lineage>
        <taxon>Eukaryota</taxon>
        <taxon>Fungi</taxon>
        <taxon>Dikarya</taxon>
        <taxon>Ascomycota</taxon>
        <taxon>Saccharomycotina</taxon>
        <taxon>Pichiomycetes</taxon>
        <taxon>Debaryomycetaceae</taxon>
        <taxon>Scheffersomyces</taxon>
    </lineage>
</organism>
<dbReference type="RefSeq" id="XP_001382288.2">
    <property type="nucleotide sequence ID" value="XM_001382251.1"/>
</dbReference>
<dbReference type="InterPro" id="IPR036390">
    <property type="entry name" value="WH_DNA-bd_sf"/>
</dbReference>
<name>A3LN33_PICST</name>
<evidence type="ECO:0000313" key="4">
    <source>
        <dbReference type="EMBL" id="ABN64259.2"/>
    </source>
</evidence>
<protein>
    <submittedName>
        <fullName evidence="4">26S proteasome regulatory particle</fullName>
    </submittedName>
</protein>
<dbReference type="Pfam" id="PF22037">
    <property type="entry name" value="PSD13_N"/>
    <property type="match status" value="1"/>
</dbReference>